<dbReference type="GO" id="GO:0030170">
    <property type="term" value="F:pyridoxal phosphate binding"/>
    <property type="evidence" value="ECO:0007669"/>
    <property type="project" value="InterPro"/>
</dbReference>
<dbReference type="GO" id="GO:0006567">
    <property type="term" value="P:L-threonine catabolic process"/>
    <property type="evidence" value="ECO:0007669"/>
    <property type="project" value="TreeGrafter"/>
</dbReference>
<dbReference type="SUPFAM" id="SSF53686">
    <property type="entry name" value="Tryptophan synthase beta subunit-like PLP-dependent enzymes"/>
    <property type="match status" value="1"/>
</dbReference>
<dbReference type="GO" id="GO:0003941">
    <property type="term" value="F:L-serine ammonia-lyase activity"/>
    <property type="evidence" value="ECO:0007669"/>
    <property type="project" value="TreeGrafter"/>
</dbReference>
<comment type="caution">
    <text evidence="6">The sequence shown here is derived from an EMBL/GenBank/DDBJ whole genome shotgun (WGS) entry which is preliminary data.</text>
</comment>
<keyword evidence="3" id="KW-0663">Pyridoxal phosphate</keyword>
<dbReference type="InterPro" id="IPR036052">
    <property type="entry name" value="TrpB-like_PALP_sf"/>
</dbReference>
<evidence type="ECO:0000313" key="6">
    <source>
        <dbReference type="EMBL" id="RKP45917.1"/>
    </source>
</evidence>
<accession>A0A494X5E9</accession>
<sequence length="410" mass="43155">MRDTASDEAAPRLAIRNVRRDAFMGTPCRFVGRKQRIESILASFCPDQVRRGNRMNHEATVGGLTHQRAEPGQAHTTHLTLASIEAAARVLRQRLPQSPLVEPRMWRTAGGAPIFVKAECLLPTGSFKIRGATLFVASLTDEQRARGVIAYSTGNHAQAVAKAAADAGVSALIVMSPDAPEAKVRATQSWGAQVVMSEPTSDARRAMAERLAAESGRVLIPPYDDWTVMTGQASIGLELREQLKAGARLPAAVFVPVGGGGLLAGVAAAVKMTMPSVRVIGVEPELENDTQQSFAAGRIVRAAGPSASIADAIKVQAPGNLTFPVIVDYVDEIVSVSEREIAQASLRYFDEAHLVVEPGGAVALAAALKWRGAEIGATADDQAGEPAPVVVLAAGGNVTLERLAGLRSMA</sequence>
<dbReference type="InterPro" id="IPR001926">
    <property type="entry name" value="TrpB-like_PALP"/>
</dbReference>
<dbReference type="EMBL" id="RBZV01000008">
    <property type="protein sequence ID" value="RKP45917.1"/>
    <property type="molecule type" value="Genomic_DNA"/>
</dbReference>
<dbReference type="Proteomes" id="UP000280434">
    <property type="component" value="Unassembled WGS sequence"/>
</dbReference>
<dbReference type="Pfam" id="PF00291">
    <property type="entry name" value="PALP"/>
    <property type="match status" value="1"/>
</dbReference>
<dbReference type="PANTHER" id="PTHR48078:SF6">
    <property type="entry name" value="L-THREONINE DEHYDRATASE CATABOLIC TDCB"/>
    <property type="match status" value="1"/>
</dbReference>
<comment type="similarity">
    <text evidence="2">Belongs to the serine/threonine dehydratase family.</text>
</comment>
<dbReference type="OrthoDB" id="9811476at2"/>
<evidence type="ECO:0000256" key="3">
    <source>
        <dbReference type="ARBA" id="ARBA00022898"/>
    </source>
</evidence>
<dbReference type="GO" id="GO:0009097">
    <property type="term" value="P:isoleucine biosynthetic process"/>
    <property type="evidence" value="ECO:0007669"/>
    <property type="project" value="TreeGrafter"/>
</dbReference>
<evidence type="ECO:0000256" key="1">
    <source>
        <dbReference type="ARBA" id="ARBA00001933"/>
    </source>
</evidence>
<dbReference type="PROSITE" id="PS00165">
    <property type="entry name" value="DEHYDRATASE_SER_THR"/>
    <property type="match status" value="1"/>
</dbReference>
<dbReference type="InterPro" id="IPR050147">
    <property type="entry name" value="Ser/Thr_Dehydratase"/>
</dbReference>
<dbReference type="AlphaFoldDB" id="A0A494X5E9"/>
<evidence type="ECO:0000313" key="7">
    <source>
        <dbReference type="Proteomes" id="UP000280434"/>
    </source>
</evidence>
<dbReference type="InterPro" id="IPR000634">
    <property type="entry name" value="Ser/Thr_deHydtase_PyrdxlP-BS"/>
</dbReference>
<protein>
    <submittedName>
        <fullName evidence="6">Pyridoxal-phosphate dependent enzyme</fullName>
    </submittedName>
</protein>
<keyword evidence="7" id="KW-1185">Reference proteome</keyword>
<feature type="domain" description="Tryptophan synthase beta chain-like PALP" evidence="5">
    <location>
        <begin position="97"/>
        <end position="371"/>
    </location>
</feature>
<dbReference type="Gene3D" id="3.40.50.1100">
    <property type="match status" value="2"/>
</dbReference>
<reference evidence="6 7" key="1">
    <citation type="submission" date="2018-10" db="EMBL/GenBank/DDBJ databases">
        <title>Paraburkholderia sp. 7MK8-2, isolated from soil.</title>
        <authorList>
            <person name="Gao Z.-H."/>
            <person name="Qiu L.-H."/>
        </authorList>
    </citation>
    <scope>NUCLEOTIDE SEQUENCE [LARGE SCALE GENOMIC DNA]</scope>
    <source>
        <strain evidence="6 7">7MK8-2</strain>
    </source>
</reference>
<proteinExistence type="inferred from homology"/>
<organism evidence="6 7">
    <name type="scientific">Trinickia fusca</name>
    <dbReference type="NCBI Taxonomy" id="2419777"/>
    <lineage>
        <taxon>Bacteria</taxon>
        <taxon>Pseudomonadati</taxon>
        <taxon>Pseudomonadota</taxon>
        <taxon>Betaproteobacteria</taxon>
        <taxon>Burkholderiales</taxon>
        <taxon>Burkholderiaceae</taxon>
        <taxon>Trinickia</taxon>
    </lineage>
</organism>
<name>A0A494X5E9_9BURK</name>
<evidence type="ECO:0000256" key="4">
    <source>
        <dbReference type="ARBA" id="ARBA00023239"/>
    </source>
</evidence>
<dbReference type="FunFam" id="3.40.50.1100:FF:000005">
    <property type="entry name" value="Threonine dehydratase catabolic"/>
    <property type="match status" value="1"/>
</dbReference>
<gene>
    <name evidence="6" type="ORF">D7S89_18175</name>
</gene>
<evidence type="ECO:0000256" key="2">
    <source>
        <dbReference type="ARBA" id="ARBA00010869"/>
    </source>
</evidence>
<comment type="cofactor">
    <cofactor evidence="1">
        <name>pyridoxal 5'-phosphate</name>
        <dbReference type="ChEBI" id="CHEBI:597326"/>
    </cofactor>
</comment>
<keyword evidence="4" id="KW-0456">Lyase</keyword>
<evidence type="ECO:0000259" key="5">
    <source>
        <dbReference type="Pfam" id="PF00291"/>
    </source>
</evidence>
<dbReference type="GO" id="GO:0004794">
    <property type="term" value="F:threonine deaminase activity"/>
    <property type="evidence" value="ECO:0007669"/>
    <property type="project" value="TreeGrafter"/>
</dbReference>
<dbReference type="GO" id="GO:0006565">
    <property type="term" value="P:L-serine catabolic process"/>
    <property type="evidence" value="ECO:0007669"/>
    <property type="project" value="TreeGrafter"/>
</dbReference>
<dbReference type="PANTHER" id="PTHR48078">
    <property type="entry name" value="THREONINE DEHYDRATASE, MITOCHONDRIAL-RELATED"/>
    <property type="match status" value="1"/>
</dbReference>